<reference evidence="1" key="1">
    <citation type="submission" date="2023-06" db="EMBL/GenBank/DDBJ databases">
        <authorList>
            <person name="Kurt Z."/>
        </authorList>
    </citation>
    <scope>NUCLEOTIDE SEQUENCE</scope>
</reference>
<comment type="caution">
    <text evidence="1">The sequence shown here is derived from an EMBL/GenBank/DDBJ whole genome shotgun (WGS) entry which is preliminary data.</text>
</comment>
<evidence type="ECO:0000313" key="1">
    <source>
        <dbReference type="EMBL" id="CAI9956563.1"/>
    </source>
</evidence>
<dbReference type="AlphaFoldDB" id="A0AA86V4F2"/>
<proteinExistence type="predicted"/>
<dbReference type="EMBL" id="CATOUU010000877">
    <property type="protein sequence ID" value="CAI9956563.1"/>
    <property type="molecule type" value="Genomic_DNA"/>
</dbReference>
<dbReference type="EMBL" id="CAXDID020000500">
    <property type="protein sequence ID" value="CAL6097616.1"/>
    <property type="molecule type" value="Genomic_DNA"/>
</dbReference>
<gene>
    <name evidence="1" type="ORF">HINF_LOCUS44208</name>
    <name evidence="2" type="ORF">HINF_LOCUS69166</name>
</gene>
<protein>
    <submittedName>
        <fullName evidence="2">Hypothetical_protein</fullName>
    </submittedName>
</protein>
<reference evidence="2 3" key="2">
    <citation type="submission" date="2024-07" db="EMBL/GenBank/DDBJ databases">
        <authorList>
            <person name="Akdeniz Z."/>
        </authorList>
    </citation>
    <scope>NUCLEOTIDE SEQUENCE [LARGE SCALE GENOMIC DNA]</scope>
</reference>
<accession>A0AA86V4F2</accession>
<name>A0AA86V4F2_9EUKA</name>
<keyword evidence="3" id="KW-1185">Reference proteome</keyword>
<organism evidence="1">
    <name type="scientific">Hexamita inflata</name>
    <dbReference type="NCBI Taxonomy" id="28002"/>
    <lineage>
        <taxon>Eukaryota</taxon>
        <taxon>Metamonada</taxon>
        <taxon>Diplomonadida</taxon>
        <taxon>Hexamitidae</taxon>
        <taxon>Hexamitinae</taxon>
        <taxon>Hexamita</taxon>
    </lineage>
</organism>
<dbReference type="Proteomes" id="UP001642409">
    <property type="component" value="Unassembled WGS sequence"/>
</dbReference>
<evidence type="ECO:0000313" key="3">
    <source>
        <dbReference type="Proteomes" id="UP001642409"/>
    </source>
</evidence>
<sequence length="139" mass="16316">MNGICYFSNGLSEQSVIIRISTAYRINILQTFQFFQEQGKQLQESAHVESEEAHQHQDDQATKIILNIAEQFSEYIIQMDLFKGNGYPYSHEDQSKFYGYQQLKNVTNASKLYMNSPQILYGLNINRYRQDLRLQTKCQ</sequence>
<evidence type="ECO:0000313" key="2">
    <source>
        <dbReference type="EMBL" id="CAL6097616.1"/>
    </source>
</evidence>